<evidence type="ECO:0000313" key="3">
    <source>
        <dbReference type="Proteomes" id="UP000198660"/>
    </source>
</evidence>
<dbReference type="EMBL" id="FPAA01000007">
    <property type="protein sequence ID" value="SFS76886.1"/>
    <property type="molecule type" value="Genomic_DNA"/>
</dbReference>
<dbReference type="Proteomes" id="UP000198660">
    <property type="component" value="Unassembled WGS sequence"/>
</dbReference>
<feature type="compositionally biased region" description="Polar residues" evidence="1">
    <location>
        <begin position="57"/>
        <end position="69"/>
    </location>
</feature>
<sequence>MSAESSPTFQTLKNLDNQALSELASYIMHFLNENGKAGEGESTGDITHTTLEKGSHTSEYGKTLATSSVAAEAEQGDGPAAASASSSAVGEEMSTSTSSVSVVVGPHGAAAACDIAVVAVGPYGASAASEVGVVSVGPHGAAASSNAANSNRVAIDREDHKDE</sequence>
<accession>A0A1I6SIW6</accession>
<organism evidence="2 3">
    <name type="scientific">Marininema halotolerans</name>
    <dbReference type="NCBI Taxonomy" id="1155944"/>
    <lineage>
        <taxon>Bacteria</taxon>
        <taxon>Bacillati</taxon>
        <taxon>Bacillota</taxon>
        <taxon>Bacilli</taxon>
        <taxon>Bacillales</taxon>
        <taxon>Thermoactinomycetaceae</taxon>
        <taxon>Marininema</taxon>
    </lineage>
</organism>
<feature type="compositionally biased region" description="Low complexity" evidence="1">
    <location>
        <begin position="80"/>
        <end position="100"/>
    </location>
</feature>
<feature type="compositionally biased region" description="Basic and acidic residues" evidence="1">
    <location>
        <begin position="154"/>
        <end position="163"/>
    </location>
</feature>
<protein>
    <submittedName>
        <fullName evidence="2">Uncharacterized protein</fullName>
    </submittedName>
</protein>
<evidence type="ECO:0000256" key="1">
    <source>
        <dbReference type="SAM" id="MobiDB-lite"/>
    </source>
</evidence>
<proteinExistence type="predicted"/>
<dbReference type="AlphaFoldDB" id="A0A1I6SIW6"/>
<reference evidence="3" key="1">
    <citation type="submission" date="2016-10" db="EMBL/GenBank/DDBJ databases">
        <authorList>
            <person name="Varghese N."/>
            <person name="Submissions S."/>
        </authorList>
    </citation>
    <scope>NUCLEOTIDE SEQUENCE [LARGE SCALE GENOMIC DNA]</scope>
    <source>
        <strain evidence="3">DSM 45789</strain>
    </source>
</reference>
<evidence type="ECO:0000313" key="2">
    <source>
        <dbReference type="EMBL" id="SFS76886.1"/>
    </source>
</evidence>
<name>A0A1I6SIW6_9BACL</name>
<gene>
    <name evidence="2" type="ORF">SAMN05444972_107127</name>
</gene>
<dbReference type="RefSeq" id="WP_091837297.1">
    <property type="nucleotide sequence ID" value="NZ_FPAA01000007.1"/>
</dbReference>
<feature type="compositionally biased region" description="Low complexity" evidence="1">
    <location>
        <begin position="137"/>
        <end position="151"/>
    </location>
</feature>
<keyword evidence="3" id="KW-1185">Reference proteome</keyword>
<feature type="region of interest" description="Disordered" evidence="1">
    <location>
        <begin position="137"/>
        <end position="163"/>
    </location>
</feature>
<feature type="region of interest" description="Disordered" evidence="1">
    <location>
        <begin position="37"/>
        <end position="100"/>
    </location>
</feature>